<evidence type="ECO:0000313" key="3">
    <source>
        <dbReference type="Proteomes" id="UP001600064"/>
    </source>
</evidence>
<dbReference type="Proteomes" id="UP001600064">
    <property type="component" value="Unassembled WGS sequence"/>
</dbReference>
<protein>
    <submittedName>
        <fullName evidence="2">Uncharacterized protein</fullName>
    </submittedName>
</protein>
<name>A0ABR4DRU7_9PEZI</name>
<accession>A0ABR4DRU7</accession>
<feature type="compositionally biased region" description="Low complexity" evidence="1">
    <location>
        <begin position="47"/>
        <end position="67"/>
    </location>
</feature>
<evidence type="ECO:0000256" key="1">
    <source>
        <dbReference type="SAM" id="MobiDB-lite"/>
    </source>
</evidence>
<reference evidence="2 3" key="1">
    <citation type="journal article" date="2024" name="Commun. Biol.">
        <title>Comparative genomic analysis of thermophilic fungi reveals convergent evolutionary adaptations and gene losses.</title>
        <authorList>
            <person name="Steindorff A.S."/>
            <person name="Aguilar-Pontes M.V."/>
            <person name="Robinson A.J."/>
            <person name="Andreopoulos B."/>
            <person name="LaButti K."/>
            <person name="Kuo A."/>
            <person name="Mondo S."/>
            <person name="Riley R."/>
            <person name="Otillar R."/>
            <person name="Haridas S."/>
            <person name="Lipzen A."/>
            <person name="Grimwood J."/>
            <person name="Schmutz J."/>
            <person name="Clum A."/>
            <person name="Reid I.D."/>
            <person name="Moisan M.C."/>
            <person name="Butler G."/>
            <person name="Nguyen T.T.M."/>
            <person name="Dewar K."/>
            <person name="Conant G."/>
            <person name="Drula E."/>
            <person name="Henrissat B."/>
            <person name="Hansel C."/>
            <person name="Singer S."/>
            <person name="Hutchinson M.I."/>
            <person name="de Vries R.P."/>
            <person name="Natvig D.O."/>
            <person name="Powell A.J."/>
            <person name="Tsang A."/>
            <person name="Grigoriev I.V."/>
        </authorList>
    </citation>
    <scope>NUCLEOTIDE SEQUENCE [LARGE SCALE GENOMIC DNA]</scope>
    <source>
        <strain evidence="2 3">ATCC 22073</strain>
    </source>
</reference>
<gene>
    <name evidence="2" type="ORF">VTJ83DRAFT_1350</name>
</gene>
<dbReference type="RefSeq" id="XP_070870703.1">
    <property type="nucleotide sequence ID" value="XM_071007500.1"/>
</dbReference>
<organism evidence="2 3">
    <name type="scientific">Remersonia thermophila</name>
    <dbReference type="NCBI Taxonomy" id="72144"/>
    <lineage>
        <taxon>Eukaryota</taxon>
        <taxon>Fungi</taxon>
        <taxon>Dikarya</taxon>
        <taxon>Ascomycota</taxon>
        <taxon>Pezizomycotina</taxon>
        <taxon>Sordariomycetes</taxon>
        <taxon>Sordariomycetidae</taxon>
        <taxon>Sordariales</taxon>
        <taxon>Sordariales incertae sedis</taxon>
        <taxon>Remersonia</taxon>
    </lineage>
</organism>
<dbReference type="EMBL" id="JAZGUE010000001">
    <property type="protein sequence ID" value="KAL2271979.1"/>
    <property type="molecule type" value="Genomic_DNA"/>
</dbReference>
<comment type="caution">
    <text evidence="2">The sequence shown here is derived from an EMBL/GenBank/DDBJ whole genome shotgun (WGS) entry which is preliminary data.</text>
</comment>
<dbReference type="GeneID" id="98122144"/>
<evidence type="ECO:0000313" key="2">
    <source>
        <dbReference type="EMBL" id="KAL2271979.1"/>
    </source>
</evidence>
<proteinExistence type="predicted"/>
<keyword evidence="3" id="KW-1185">Reference proteome</keyword>
<sequence length="96" mass="10540">MAESFEKHTLIRLAALGLVSPSLLGSNLQICHKPRAPSRPRADRTPSRSPALPLSRRPTSRPSGSSTDQHLFHRPRSPGRPRKAKITRRGSLVSTS</sequence>
<feature type="region of interest" description="Disordered" evidence="1">
    <location>
        <begin position="31"/>
        <end position="96"/>
    </location>
</feature>
<feature type="compositionally biased region" description="Basic residues" evidence="1">
    <location>
        <begin position="72"/>
        <end position="88"/>
    </location>
</feature>